<evidence type="ECO:0000313" key="2">
    <source>
        <dbReference type="EMBL" id="ENY88408.1"/>
    </source>
</evidence>
<feature type="transmembrane region" description="Helical" evidence="1">
    <location>
        <begin position="195"/>
        <end position="216"/>
    </location>
</feature>
<dbReference type="EMBL" id="AGYV01000001">
    <property type="protein sequence ID" value="ENY88408.1"/>
    <property type="molecule type" value="Genomic_DNA"/>
</dbReference>
<sequence length="280" mass="30719">METNQVVNSEEKKEIRLRKKDLLKSFAIWELTSEMCLNYERLMALGFCHAMTPILKRLYPNKEDLSAALTRHMAFFNTENQWGAIIPGIVASLEEERANGADLSDDMINGIKTGLMGPIAGIGDTITQGLVKTILLAIGLDMAVQGSVIGPIFFFITYTAYILGTGYFTFFTGYKFGRSAFSKISDPSLLHRITDCMSVLGLTVAGSLIATTLSITTPFTLKFGETVIEFQQLFDQILPGLLGVLTTFIVFVCLRKNVSVIKIMLAITVIGIAGAFFGIL</sequence>
<dbReference type="GO" id="GO:0009401">
    <property type="term" value="P:phosphoenolpyruvate-dependent sugar phosphotransferase system"/>
    <property type="evidence" value="ECO:0007669"/>
    <property type="project" value="InterPro"/>
</dbReference>
<keyword evidence="1" id="KW-0472">Membrane</keyword>
<evidence type="ECO:0008006" key="4">
    <source>
        <dbReference type="Google" id="ProtNLM"/>
    </source>
</evidence>
<dbReference type="GO" id="GO:0005886">
    <property type="term" value="C:plasma membrane"/>
    <property type="evidence" value="ECO:0007669"/>
    <property type="project" value="TreeGrafter"/>
</dbReference>
<dbReference type="HOGENOM" id="CLU_060742_0_1_9"/>
<evidence type="ECO:0000256" key="1">
    <source>
        <dbReference type="SAM" id="Phobius"/>
    </source>
</evidence>
<organism evidence="2 3">
    <name type="scientific">[Clostridium] innocuum 2959</name>
    <dbReference type="NCBI Taxonomy" id="999413"/>
    <lineage>
        <taxon>Bacteria</taxon>
        <taxon>Bacillati</taxon>
        <taxon>Bacillota</taxon>
        <taxon>Clostridia</taxon>
        <taxon>Eubacteriales</taxon>
        <taxon>Clostridiaceae</taxon>
        <taxon>Clostridium</taxon>
    </lineage>
</organism>
<dbReference type="Pfam" id="PF03613">
    <property type="entry name" value="EIID-AGA"/>
    <property type="match status" value="1"/>
</dbReference>
<feature type="transmembrane region" description="Helical" evidence="1">
    <location>
        <begin position="261"/>
        <end position="279"/>
    </location>
</feature>
<dbReference type="PATRIC" id="fig|999413.4.peg.896"/>
<feature type="transmembrane region" description="Helical" evidence="1">
    <location>
        <begin position="152"/>
        <end position="174"/>
    </location>
</feature>
<dbReference type="AlphaFoldDB" id="N9WXN2"/>
<reference evidence="2 3" key="1">
    <citation type="submission" date="2013-01" db="EMBL/GenBank/DDBJ databases">
        <title>The Genome Sequence of Clostridium innocuum 2959.</title>
        <authorList>
            <consortium name="The Broad Institute Genome Sequencing Platform"/>
            <person name="Earl A."/>
            <person name="Ward D."/>
            <person name="Feldgarden M."/>
            <person name="Gevers D."/>
            <person name="Courvalin P."/>
            <person name="Lambert T."/>
            <person name="Walker B."/>
            <person name="Young S.K."/>
            <person name="Zeng Q."/>
            <person name="Gargeya S."/>
            <person name="Fitzgerald M."/>
            <person name="Haas B."/>
            <person name="Abouelleil A."/>
            <person name="Alvarado L."/>
            <person name="Arachchi H.M."/>
            <person name="Berlin A.M."/>
            <person name="Chapman S.B."/>
            <person name="Dewar J."/>
            <person name="Goldberg J."/>
            <person name="Griggs A."/>
            <person name="Gujja S."/>
            <person name="Hansen M."/>
            <person name="Howarth C."/>
            <person name="Imamovic A."/>
            <person name="Larimer J."/>
            <person name="McCowan C."/>
            <person name="Murphy C."/>
            <person name="Neiman D."/>
            <person name="Pearson M."/>
            <person name="Priest M."/>
            <person name="Roberts A."/>
            <person name="Saif S."/>
            <person name="Shea T."/>
            <person name="Sisk P."/>
            <person name="Sykes S."/>
            <person name="Wortman J."/>
            <person name="Nusbaum C."/>
            <person name="Birren B."/>
        </authorList>
    </citation>
    <scope>NUCLEOTIDE SEQUENCE [LARGE SCALE GENOMIC DNA]</scope>
    <source>
        <strain evidence="2 3">2959</strain>
    </source>
</reference>
<dbReference type="PANTHER" id="PTHR32502:SF23">
    <property type="entry name" value="TRANSPORT PROTEIN, PTS SYSTEM"/>
    <property type="match status" value="1"/>
</dbReference>
<dbReference type="InterPro" id="IPR050303">
    <property type="entry name" value="GatZ_KbaZ_carbometab"/>
</dbReference>
<protein>
    <recommendedName>
        <fullName evidence="4">PTS system, mannose/fructose/sorbose family, IID component</fullName>
    </recommendedName>
</protein>
<dbReference type="PROSITE" id="PS51108">
    <property type="entry name" value="PTS_EIID"/>
    <property type="match status" value="1"/>
</dbReference>
<gene>
    <name evidence="2" type="ORF">HMPREF1094_00859</name>
</gene>
<accession>N9WXN2</accession>
<dbReference type="InterPro" id="IPR004704">
    <property type="entry name" value="PTS_IID_man"/>
</dbReference>
<keyword evidence="3" id="KW-1185">Reference proteome</keyword>
<proteinExistence type="predicted"/>
<feature type="transmembrane region" description="Helical" evidence="1">
    <location>
        <begin position="236"/>
        <end position="254"/>
    </location>
</feature>
<name>N9WXN2_CLOIN</name>
<dbReference type="RefSeq" id="WP_002606558.1">
    <property type="nucleotide sequence ID" value="NZ_KB850943.1"/>
</dbReference>
<dbReference type="PANTHER" id="PTHR32502">
    <property type="entry name" value="N-ACETYLGALACTOSAMINE PERMEASE II COMPONENT-RELATED"/>
    <property type="match status" value="1"/>
</dbReference>
<evidence type="ECO:0000313" key="3">
    <source>
        <dbReference type="Proteomes" id="UP000013051"/>
    </source>
</evidence>
<keyword evidence="1" id="KW-0812">Transmembrane</keyword>
<dbReference type="eggNOG" id="COG3716">
    <property type="taxonomic scope" value="Bacteria"/>
</dbReference>
<dbReference type="Proteomes" id="UP000013051">
    <property type="component" value="Unassembled WGS sequence"/>
</dbReference>
<comment type="caution">
    <text evidence="2">The sequence shown here is derived from an EMBL/GenBank/DDBJ whole genome shotgun (WGS) entry which is preliminary data.</text>
</comment>
<keyword evidence="1" id="KW-1133">Transmembrane helix</keyword>